<dbReference type="Gene3D" id="3.90.810.10">
    <property type="entry name" value="CRIB domain"/>
    <property type="match status" value="1"/>
</dbReference>
<feature type="compositionally biased region" description="Polar residues" evidence="9">
    <location>
        <begin position="200"/>
        <end position="219"/>
    </location>
</feature>
<reference evidence="12" key="2">
    <citation type="submission" date="2025-09" db="UniProtKB">
        <authorList>
            <consortium name="Ensembl"/>
        </authorList>
    </citation>
    <scope>IDENTIFICATION</scope>
</reference>
<dbReference type="Proteomes" id="UP000694569">
    <property type="component" value="Unplaced"/>
</dbReference>
<evidence type="ECO:0000256" key="9">
    <source>
        <dbReference type="SAM" id="MobiDB-lite"/>
    </source>
</evidence>
<comment type="subcellular location">
    <subcellularLocation>
        <location evidence="1">Cytoplasm</location>
    </subcellularLocation>
</comment>
<evidence type="ECO:0000313" key="13">
    <source>
        <dbReference type="Proteomes" id="UP000694569"/>
    </source>
</evidence>
<keyword evidence="6" id="KW-0547">Nucleotide-binding</keyword>
<dbReference type="InterPro" id="IPR033923">
    <property type="entry name" value="PAK_BD"/>
</dbReference>
<dbReference type="InterPro" id="IPR000719">
    <property type="entry name" value="Prot_kinase_dom"/>
</dbReference>
<reference evidence="12" key="1">
    <citation type="submission" date="2025-08" db="UniProtKB">
        <authorList>
            <consortium name="Ensembl"/>
        </authorList>
    </citation>
    <scope>IDENTIFICATION</scope>
</reference>
<dbReference type="PROSITE" id="PS50011">
    <property type="entry name" value="PROTEIN_KINASE_DOM"/>
    <property type="match status" value="1"/>
</dbReference>
<feature type="domain" description="Protein kinase" evidence="10">
    <location>
        <begin position="237"/>
        <end position="493"/>
    </location>
</feature>
<evidence type="ECO:0000256" key="4">
    <source>
        <dbReference type="ARBA" id="ARBA00022527"/>
    </source>
</evidence>
<dbReference type="InterPro" id="IPR011009">
    <property type="entry name" value="Kinase-like_dom_sf"/>
</dbReference>
<evidence type="ECO:0000256" key="3">
    <source>
        <dbReference type="ARBA" id="ARBA00022490"/>
    </source>
</evidence>
<dbReference type="PROSITE" id="PS50108">
    <property type="entry name" value="CRIB"/>
    <property type="match status" value="1"/>
</dbReference>
<dbReference type="FunFam" id="3.90.810.10:FF:000001">
    <property type="entry name" value="Non-specific serine/threonine protein kinase"/>
    <property type="match status" value="1"/>
</dbReference>
<sequence length="518" mass="58405">MSDSVDIEEKPPAPPLRMNSNNRDSSALNHCSKPLPMAPEEKNKKARLRSIFPGGGDKTNKKKEKERPEISLPSDFEHTIHVGFDAVTGEFTGIPEQWARLLQTSNITKLEQKKNPQAVLDVLKFYDSKETVNNQKYMSFTSGEPPLAPPVSEEEDEEEEEEEDDNEPPPVIAPRPEHTKSIYTRSVIEPVAVPAPAKEASTSPVTTQPENSSTSTLYRNTDRQRKKSKMTDEEILEKLRSIVSVGDPKKKYTRFEKIGFPHLYFFQVAIKQMNLQQQPKKELIINEILVMRENKNSNIVNYLDSYLVGDELWVVMEYLAGGSLTDVVTETCMDEGQIAAVCRECLQALDFLHSNQVIHRDIKSDNILLGMDGSVKLTDFGFCAQITPEQSKRSTMVGTPYWMAPEVVTRKAYGPKVDIWSLGIMAIEMVEGEPPYLNENPLRALYLIATNGTPELQNPERLSAVFRDFLNRCLEMDVDRRGSAKELLQHPFLKLAKPLSSLTPLIIAAKEAIKNSSR</sequence>
<evidence type="ECO:0000256" key="7">
    <source>
        <dbReference type="ARBA" id="ARBA00022777"/>
    </source>
</evidence>
<dbReference type="GO" id="GO:0004674">
    <property type="term" value="F:protein serine/threonine kinase activity"/>
    <property type="evidence" value="ECO:0007669"/>
    <property type="project" value="UniProtKB-KW"/>
</dbReference>
<evidence type="ECO:0000259" key="10">
    <source>
        <dbReference type="PROSITE" id="PS50011"/>
    </source>
</evidence>
<dbReference type="SUPFAM" id="SSF56112">
    <property type="entry name" value="Protein kinase-like (PK-like)"/>
    <property type="match status" value="1"/>
</dbReference>
<keyword evidence="7" id="KW-0418">Kinase</keyword>
<feature type="region of interest" description="Disordered" evidence="9">
    <location>
        <begin position="137"/>
        <end position="180"/>
    </location>
</feature>
<dbReference type="OrthoDB" id="1022360at2759"/>
<dbReference type="InterPro" id="IPR000095">
    <property type="entry name" value="CRIB_dom"/>
</dbReference>
<dbReference type="AlphaFoldDB" id="A0A8C5QFL9"/>
<accession>A0A8C5QFL9</accession>
<dbReference type="CDD" id="cd01093">
    <property type="entry name" value="CRIB_PAK_like"/>
    <property type="match status" value="1"/>
</dbReference>
<dbReference type="GO" id="GO:0005524">
    <property type="term" value="F:ATP binding"/>
    <property type="evidence" value="ECO:0007669"/>
    <property type="project" value="UniProtKB-KW"/>
</dbReference>
<keyword evidence="8" id="KW-0067">ATP-binding</keyword>
<dbReference type="EC" id="2.7.11.1" evidence="2"/>
<evidence type="ECO:0000259" key="11">
    <source>
        <dbReference type="PROSITE" id="PS50108"/>
    </source>
</evidence>
<evidence type="ECO:0000256" key="2">
    <source>
        <dbReference type="ARBA" id="ARBA00012513"/>
    </source>
</evidence>
<protein>
    <recommendedName>
        <fullName evidence="2">non-specific serine/threonine protein kinase</fullName>
        <ecNumber evidence="2">2.7.11.1</ecNumber>
    </recommendedName>
</protein>
<dbReference type="PANTHER" id="PTHR45832:SF11">
    <property type="entry name" value="SERINE_THREONINE-PROTEIN KINASE PAK 3"/>
    <property type="match status" value="1"/>
</dbReference>
<evidence type="ECO:0000313" key="12">
    <source>
        <dbReference type="Ensembl" id="ENSLLEP00000036821.1"/>
    </source>
</evidence>
<dbReference type="Ensembl" id="ENSLLET00000038242.1">
    <property type="protein sequence ID" value="ENSLLEP00000036821.1"/>
    <property type="gene ID" value="ENSLLEG00000022806.1"/>
</dbReference>
<organism evidence="12 13">
    <name type="scientific">Leptobrachium leishanense</name>
    <name type="common">Leishan spiny toad</name>
    <dbReference type="NCBI Taxonomy" id="445787"/>
    <lineage>
        <taxon>Eukaryota</taxon>
        <taxon>Metazoa</taxon>
        <taxon>Chordata</taxon>
        <taxon>Craniata</taxon>
        <taxon>Vertebrata</taxon>
        <taxon>Euteleostomi</taxon>
        <taxon>Amphibia</taxon>
        <taxon>Batrachia</taxon>
        <taxon>Anura</taxon>
        <taxon>Pelobatoidea</taxon>
        <taxon>Megophryidae</taxon>
        <taxon>Leptobrachium</taxon>
    </lineage>
</organism>
<dbReference type="GO" id="GO:0005737">
    <property type="term" value="C:cytoplasm"/>
    <property type="evidence" value="ECO:0007669"/>
    <property type="project" value="UniProtKB-SubCell"/>
</dbReference>
<keyword evidence="3" id="KW-0963">Cytoplasm</keyword>
<dbReference type="PANTHER" id="PTHR45832">
    <property type="entry name" value="SERINE/THREONINE-PROTEIN KINASE SAMKA-RELATED-RELATED"/>
    <property type="match status" value="1"/>
</dbReference>
<feature type="compositionally biased region" description="Basic and acidic residues" evidence="9">
    <location>
        <begin position="63"/>
        <end position="74"/>
    </location>
</feature>
<feature type="compositionally biased region" description="Acidic residues" evidence="9">
    <location>
        <begin position="152"/>
        <end position="167"/>
    </location>
</feature>
<keyword evidence="4" id="KW-0723">Serine/threonine-protein kinase</keyword>
<dbReference type="SMART" id="SM00220">
    <property type="entry name" value="S_TKc"/>
    <property type="match status" value="1"/>
</dbReference>
<dbReference type="Gene3D" id="3.30.200.20">
    <property type="entry name" value="Phosphorylase Kinase, domain 1"/>
    <property type="match status" value="2"/>
</dbReference>
<evidence type="ECO:0000256" key="8">
    <source>
        <dbReference type="ARBA" id="ARBA00022840"/>
    </source>
</evidence>
<evidence type="ECO:0000256" key="1">
    <source>
        <dbReference type="ARBA" id="ARBA00004496"/>
    </source>
</evidence>
<keyword evidence="13" id="KW-1185">Reference proteome</keyword>
<dbReference type="InterPro" id="IPR008271">
    <property type="entry name" value="Ser/Thr_kinase_AS"/>
</dbReference>
<dbReference type="GeneTree" id="ENSGT00950000182988"/>
<dbReference type="FunFam" id="1.10.510.10:FF:000011">
    <property type="entry name" value="Non-specific serine/threonine protein kinase"/>
    <property type="match status" value="1"/>
</dbReference>
<feature type="compositionally biased region" description="Polar residues" evidence="9">
    <location>
        <begin position="18"/>
        <end position="29"/>
    </location>
</feature>
<feature type="region of interest" description="Disordered" evidence="9">
    <location>
        <begin position="194"/>
        <end position="231"/>
    </location>
</feature>
<dbReference type="PROSITE" id="PS00108">
    <property type="entry name" value="PROTEIN_KINASE_ST"/>
    <property type="match status" value="1"/>
</dbReference>
<dbReference type="SMART" id="SM00285">
    <property type="entry name" value="PBD"/>
    <property type="match status" value="1"/>
</dbReference>
<keyword evidence="5" id="KW-0808">Transferase</keyword>
<dbReference type="InterPro" id="IPR051931">
    <property type="entry name" value="PAK3-like"/>
</dbReference>
<dbReference type="Pfam" id="PF00786">
    <property type="entry name" value="PBD"/>
    <property type="match status" value="1"/>
</dbReference>
<evidence type="ECO:0000256" key="6">
    <source>
        <dbReference type="ARBA" id="ARBA00022741"/>
    </source>
</evidence>
<name>A0A8C5QFL9_9ANUR</name>
<feature type="region of interest" description="Disordered" evidence="9">
    <location>
        <begin position="1"/>
        <end position="74"/>
    </location>
</feature>
<dbReference type="InterPro" id="IPR036936">
    <property type="entry name" value="CRIB_dom_sf"/>
</dbReference>
<evidence type="ECO:0000256" key="5">
    <source>
        <dbReference type="ARBA" id="ARBA00022679"/>
    </source>
</evidence>
<feature type="domain" description="CRIB" evidence="11">
    <location>
        <begin position="70"/>
        <end position="83"/>
    </location>
</feature>
<dbReference type="Pfam" id="PF00069">
    <property type="entry name" value="Pkinase"/>
    <property type="match status" value="1"/>
</dbReference>
<proteinExistence type="predicted"/>
<gene>
    <name evidence="12" type="primary">PAK3</name>
</gene>
<dbReference type="Gene3D" id="1.10.510.10">
    <property type="entry name" value="Transferase(Phosphotransferase) domain 1"/>
    <property type="match status" value="1"/>
</dbReference>